<dbReference type="EMBL" id="CP012673">
    <property type="protein sequence ID" value="AUX39512.1"/>
    <property type="molecule type" value="Genomic_DNA"/>
</dbReference>
<protein>
    <recommendedName>
        <fullName evidence="3">Secreted protein</fullName>
    </recommendedName>
</protein>
<name>A0A2L0EJN3_SORCE</name>
<evidence type="ECO:0000313" key="1">
    <source>
        <dbReference type="EMBL" id="AUX39512.1"/>
    </source>
</evidence>
<sequence>MKDVMRTAYVSLAAFASPLWRAVTPQAEKEALAHARARYLMARYGIEAPNVERALVEMAAWAEALIWAAQARAQA</sequence>
<accession>A0A2L0EJN3</accession>
<reference evidence="1 2" key="1">
    <citation type="submission" date="2015-09" db="EMBL/GenBank/DDBJ databases">
        <title>Sorangium comparison.</title>
        <authorList>
            <person name="Zaburannyi N."/>
            <person name="Bunk B."/>
            <person name="Overmann J."/>
            <person name="Mueller R."/>
        </authorList>
    </citation>
    <scope>NUCLEOTIDE SEQUENCE [LARGE SCALE GENOMIC DNA]</scope>
    <source>
        <strain evidence="1 2">So ce26</strain>
    </source>
</reference>
<dbReference type="Proteomes" id="UP000238348">
    <property type="component" value="Chromosome"/>
</dbReference>
<gene>
    <name evidence="1" type="ORF">SOCE26_009050</name>
</gene>
<proteinExistence type="predicted"/>
<dbReference type="RefSeq" id="WP_104977470.1">
    <property type="nucleotide sequence ID" value="NZ_CP012673.1"/>
</dbReference>
<evidence type="ECO:0000313" key="2">
    <source>
        <dbReference type="Proteomes" id="UP000238348"/>
    </source>
</evidence>
<dbReference type="AlphaFoldDB" id="A0A2L0EJN3"/>
<evidence type="ECO:0008006" key="3">
    <source>
        <dbReference type="Google" id="ProtNLM"/>
    </source>
</evidence>
<organism evidence="1 2">
    <name type="scientific">Sorangium cellulosum</name>
    <name type="common">Polyangium cellulosum</name>
    <dbReference type="NCBI Taxonomy" id="56"/>
    <lineage>
        <taxon>Bacteria</taxon>
        <taxon>Pseudomonadati</taxon>
        <taxon>Myxococcota</taxon>
        <taxon>Polyangia</taxon>
        <taxon>Polyangiales</taxon>
        <taxon>Polyangiaceae</taxon>
        <taxon>Sorangium</taxon>
    </lineage>
</organism>